<evidence type="ECO:0000256" key="1">
    <source>
        <dbReference type="SAM" id="MobiDB-lite"/>
    </source>
</evidence>
<reference evidence="2 3" key="1">
    <citation type="submission" date="2024-10" db="EMBL/GenBank/DDBJ databases">
        <title>The Natural Products Discovery Center: Release of the First 8490 Sequenced Strains for Exploring Actinobacteria Biosynthetic Diversity.</title>
        <authorList>
            <person name="Kalkreuter E."/>
            <person name="Kautsar S.A."/>
            <person name="Yang D."/>
            <person name="Bader C.D."/>
            <person name="Teijaro C.N."/>
            <person name="Fluegel L."/>
            <person name="Davis C.M."/>
            <person name="Simpson J.R."/>
            <person name="Lauterbach L."/>
            <person name="Steele A.D."/>
            <person name="Gui C."/>
            <person name="Meng S."/>
            <person name="Li G."/>
            <person name="Viehrig K."/>
            <person name="Ye F."/>
            <person name="Su P."/>
            <person name="Kiefer A.F."/>
            <person name="Nichols A."/>
            <person name="Cepeda A.J."/>
            <person name="Yan W."/>
            <person name="Fan B."/>
            <person name="Jiang Y."/>
            <person name="Adhikari A."/>
            <person name="Zheng C.-J."/>
            <person name="Schuster L."/>
            <person name="Cowan T.M."/>
            <person name="Smanski M.J."/>
            <person name="Chevrette M.G."/>
            <person name="De Carvalho L.P.S."/>
            <person name="Shen B."/>
        </authorList>
    </citation>
    <scope>NUCLEOTIDE SEQUENCE [LARGE SCALE GENOMIC DNA]</scope>
    <source>
        <strain evidence="2 3">NPDC048229</strain>
    </source>
</reference>
<dbReference type="Proteomes" id="UP001604282">
    <property type="component" value="Unassembled WGS sequence"/>
</dbReference>
<feature type="region of interest" description="Disordered" evidence="1">
    <location>
        <begin position="168"/>
        <end position="320"/>
    </location>
</feature>
<evidence type="ECO:0000313" key="3">
    <source>
        <dbReference type="Proteomes" id="UP001604282"/>
    </source>
</evidence>
<evidence type="ECO:0008006" key="4">
    <source>
        <dbReference type="Google" id="ProtNLM"/>
    </source>
</evidence>
<feature type="compositionally biased region" description="Gly residues" evidence="1">
    <location>
        <begin position="241"/>
        <end position="254"/>
    </location>
</feature>
<sequence length="491" mass="47788">MDNNEARAGGTAAQAASAISLPTVAWQSADDDPDGSGAAPEPRTGTAPAANGSGPGTDPAGAGSEQVAEPETSARTAAAPIGTVPAAGPGAPGTTAPEGGAETAGEGAPDGEREGGRQAAPDADGLAAAATAAAIPRAVSRPGRRLSKPMIAAAATSGVVLMGVPLLFSQLGGGSGPNPVPPRPTGYNQAGGGPDGYVPGVDAPEKGSALPGTGAPGAAPGPRDGGPGPANNPLAKSAAGLGAGAGADGLGGGPVPTATKSTGSGGSRPTTGPTSDGSRSTSGPTPTRPGPTPTRPGPTPTETRVTAPQQTSAPPAKAQYSAVAGPGCAGSGATFTYSGWYTDGKEGWQRYDTGGYGSSGCNGDFYSLPMSGHSGSDAGNALRWTFRTGDVTSGTCQVSVHVPHHSDIKAVGGKPSYYTVHAGATGNDPILKSFTVDQVSRRGQWISAGSVNVTRGLLTVKLHDRGLDWSGSKRTYAHHAGDAARVQCTAS</sequence>
<dbReference type="EMBL" id="JBICZW010000002">
    <property type="protein sequence ID" value="MFG3187905.1"/>
    <property type="molecule type" value="Genomic_DNA"/>
</dbReference>
<feature type="compositionally biased region" description="Low complexity" evidence="1">
    <location>
        <begin position="76"/>
        <end position="107"/>
    </location>
</feature>
<organism evidence="2 3">
    <name type="scientific">Streptomyces omiyaensis</name>
    <dbReference type="NCBI Taxonomy" id="68247"/>
    <lineage>
        <taxon>Bacteria</taxon>
        <taxon>Bacillati</taxon>
        <taxon>Actinomycetota</taxon>
        <taxon>Actinomycetes</taxon>
        <taxon>Kitasatosporales</taxon>
        <taxon>Streptomycetaceae</taxon>
        <taxon>Streptomyces</taxon>
    </lineage>
</organism>
<evidence type="ECO:0000313" key="2">
    <source>
        <dbReference type="EMBL" id="MFG3187905.1"/>
    </source>
</evidence>
<feature type="compositionally biased region" description="Low complexity" evidence="1">
    <location>
        <begin position="196"/>
        <end position="222"/>
    </location>
</feature>
<comment type="caution">
    <text evidence="2">The sequence shown here is derived from an EMBL/GenBank/DDBJ whole genome shotgun (WGS) entry which is preliminary data.</text>
</comment>
<gene>
    <name evidence="2" type="ORF">ACGFYS_03100</name>
</gene>
<feature type="compositionally biased region" description="Pro residues" evidence="1">
    <location>
        <begin position="286"/>
        <end position="299"/>
    </location>
</feature>
<keyword evidence="3" id="KW-1185">Reference proteome</keyword>
<name>A0ABW7BK57_9ACTN</name>
<feature type="compositionally biased region" description="Low complexity" evidence="1">
    <location>
        <begin position="259"/>
        <end position="285"/>
    </location>
</feature>
<protein>
    <recommendedName>
        <fullName evidence="4">Translation initiation factor IF-2</fullName>
    </recommendedName>
</protein>
<proteinExistence type="predicted"/>
<feature type="compositionally biased region" description="Low complexity" evidence="1">
    <location>
        <begin position="119"/>
        <end position="128"/>
    </location>
</feature>
<feature type="region of interest" description="Disordered" evidence="1">
    <location>
        <begin position="22"/>
        <end position="128"/>
    </location>
</feature>
<accession>A0ABW7BK57</accession>
<dbReference type="RefSeq" id="WP_189849424.1">
    <property type="nucleotide sequence ID" value="NZ_BMVV01000007.1"/>
</dbReference>